<evidence type="ECO:0000313" key="2">
    <source>
        <dbReference type="EMBL" id="SDM92784.1"/>
    </source>
</evidence>
<organism evidence="2 3">
    <name type="scientific">Tenuibacillus multivorans</name>
    <dbReference type="NCBI Taxonomy" id="237069"/>
    <lineage>
        <taxon>Bacteria</taxon>
        <taxon>Bacillati</taxon>
        <taxon>Bacillota</taxon>
        <taxon>Bacilli</taxon>
        <taxon>Bacillales</taxon>
        <taxon>Bacillaceae</taxon>
        <taxon>Tenuibacillus</taxon>
    </lineage>
</organism>
<accession>A0A1G9X7S3</accession>
<keyword evidence="1" id="KW-1133">Transmembrane helix</keyword>
<keyword evidence="3" id="KW-1185">Reference proteome</keyword>
<dbReference type="Proteomes" id="UP000199334">
    <property type="component" value="Unassembled WGS sequence"/>
</dbReference>
<feature type="transmembrane region" description="Helical" evidence="1">
    <location>
        <begin position="12"/>
        <end position="36"/>
    </location>
</feature>
<proteinExistence type="predicted"/>
<evidence type="ECO:0000313" key="3">
    <source>
        <dbReference type="Proteomes" id="UP000199334"/>
    </source>
</evidence>
<keyword evidence="1" id="KW-0472">Membrane</keyword>
<feature type="transmembrane region" description="Helical" evidence="1">
    <location>
        <begin position="56"/>
        <end position="75"/>
    </location>
</feature>
<sequence>MFEWMRNHRKLSIGVITLFLLFFIIIMPFVLNWIYYLRAPSDFYDVGYKISSILGYYGAVLTFIGTVSLGIITVYQNYVSHQKTNEINKLTLELQKKSMAMAEQRYEKEKLNEVKKNTPKFEIKNKSSNGHYMNLQAELKNVSNIIVSGIKSVSLDVYDNTSAIVTTSHEVRSKESSLSPGDKAIIEFHNDELRSKKVESGRKINESLLDLTIIWSFQCEDQFGNTLYFKAEFHIEDSKKFVDGPWEVQKVG</sequence>
<reference evidence="2 3" key="1">
    <citation type="submission" date="2016-10" db="EMBL/GenBank/DDBJ databases">
        <authorList>
            <person name="de Groot N.N."/>
        </authorList>
    </citation>
    <scope>NUCLEOTIDE SEQUENCE [LARGE SCALE GENOMIC DNA]</scope>
    <source>
        <strain evidence="2 3">CGMCC 1.3442</strain>
    </source>
</reference>
<name>A0A1G9X7S3_9BACI</name>
<dbReference type="AlphaFoldDB" id="A0A1G9X7S3"/>
<dbReference type="RefSeq" id="WP_093855535.1">
    <property type="nucleotide sequence ID" value="NZ_BJVZ01000030.1"/>
</dbReference>
<dbReference type="STRING" id="237069.SAMN05216498_1051"/>
<keyword evidence="1" id="KW-0812">Transmembrane</keyword>
<dbReference type="OrthoDB" id="2988111at2"/>
<gene>
    <name evidence="2" type="ORF">SAMN05216498_1051</name>
</gene>
<protein>
    <submittedName>
        <fullName evidence="2">Uncharacterized protein</fullName>
    </submittedName>
</protein>
<evidence type="ECO:0000256" key="1">
    <source>
        <dbReference type="SAM" id="Phobius"/>
    </source>
</evidence>
<dbReference type="EMBL" id="FNIG01000001">
    <property type="protein sequence ID" value="SDM92784.1"/>
    <property type="molecule type" value="Genomic_DNA"/>
</dbReference>